<dbReference type="RefSeq" id="WP_337697526.1">
    <property type="nucleotide sequence ID" value="NZ_JBBEGN010000017.1"/>
</dbReference>
<evidence type="ECO:0000313" key="1">
    <source>
        <dbReference type="EMBL" id="MEJ2870954.1"/>
    </source>
</evidence>
<organism evidence="1 2">
    <name type="scientific">Actinomycetospora aurantiaca</name>
    <dbReference type="NCBI Taxonomy" id="3129233"/>
    <lineage>
        <taxon>Bacteria</taxon>
        <taxon>Bacillati</taxon>
        <taxon>Actinomycetota</taxon>
        <taxon>Actinomycetes</taxon>
        <taxon>Pseudonocardiales</taxon>
        <taxon>Pseudonocardiaceae</taxon>
        <taxon>Actinomycetospora</taxon>
    </lineage>
</organism>
<accession>A0ABU8MUF9</accession>
<dbReference type="EMBL" id="JBBEGN010000017">
    <property type="protein sequence ID" value="MEJ2870954.1"/>
    <property type="molecule type" value="Genomic_DNA"/>
</dbReference>
<reference evidence="1 2" key="1">
    <citation type="submission" date="2024-03" db="EMBL/GenBank/DDBJ databases">
        <title>Actinomycetospora sp. OC33-EN08, a novel actinomycete isolated from wild orchid (Aerides multiflora).</title>
        <authorList>
            <person name="Suriyachadkun C."/>
        </authorList>
    </citation>
    <scope>NUCLEOTIDE SEQUENCE [LARGE SCALE GENOMIC DNA]</scope>
    <source>
        <strain evidence="1 2">OC33-EN08</strain>
    </source>
</reference>
<gene>
    <name evidence="1" type="ORF">WCD74_24540</name>
</gene>
<keyword evidence="2" id="KW-1185">Reference proteome</keyword>
<comment type="caution">
    <text evidence="1">The sequence shown here is derived from an EMBL/GenBank/DDBJ whole genome shotgun (WGS) entry which is preliminary data.</text>
</comment>
<name>A0ABU8MUF9_9PSEU</name>
<protein>
    <submittedName>
        <fullName evidence="1">Uncharacterized protein</fullName>
    </submittedName>
</protein>
<evidence type="ECO:0000313" key="2">
    <source>
        <dbReference type="Proteomes" id="UP001385809"/>
    </source>
</evidence>
<dbReference type="Proteomes" id="UP001385809">
    <property type="component" value="Unassembled WGS sequence"/>
</dbReference>
<sequence>MQTDELEIDSRGGIFNIRAVHTHDPAVRVPGKLTMNFFNGSGQWSSLVVESVFPDGGLIWDSGRISNGEASTQVVDLVFHVGRAVHVKRWRPGAFGIPGDGGGEAFFVLPEYGDVVLDISCLG</sequence>
<proteinExistence type="predicted"/>